<dbReference type="Pfam" id="PF03725">
    <property type="entry name" value="RNase_PH_C"/>
    <property type="match status" value="1"/>
</dbReference>
<evidence type="ECO:0000256" key="2">
    <source>
        <dbReference type="ARBA" id="ARBA00011245"/>
    </source>
</evidence>
<dbReference type="InterPro" id="IPR027408">
    <property type="entry name" value="PNPase/RNase_PH_dom_sf"/>
</dbReference>
<dbReference type="EC" id="3.5.1.122" evidence="3 8"/>
<evidence type="ECO:0000256" key="5">
    <source>
        <dbReference type="ARBA" id="ARBA00022801"/>
    </source>
</evidence>
<organism evidence="11 12">
    <name type="scientific">Fraxinus pennsylvanica</name>
    <dbReference type="NCBI Taxonomy" id="56036"/>
    <lineage>
        <taxon>Eukaryota</taxon>
        <taxon>Viridiplantae</taxon>
        <taxon>Streptophyta</taxon>
        <taxon>Embryophyta</taxon>
        <taxon>Tracheophyta</taxon>
        <taxon>Spermatophyta</taxon>
        <taxon>Magnoliopsida</taxon>
        <taxon>eudicotyledons</taxon>
        <taxon>Gunneridae</taxon>
        <taxon>Pentapetalae</taxon>
        <taxon>asterids</taxon>
        <taxon>lamiids</taxon>
        <taxon>Lamiales</taxon>
        <taxon>Oleaceae</taxon>
        <taxon>Oleeae</taxon>
        <taxon>Fraxinus</taxon>
    </lineage>
</organism>
<dbReference type="GO" id="GO:0005634">
    <property type="term" value="C:nucleus"/>
    <property type="evidence" value="ECO:0007669"/>
    <property type="project" value="TreeGrafter"/>
</dbReference>
<evidence type="ECO:0000259" key="9">
    <source>
        <dbReference type="Pfam" id="PF03725"/>
    </source>
</evidence>
<dbReference type="Pfam" id="PF09764">
    <property type="entry name" value="Nt_Gln_amidase"/>
    <property type="match status" value="1"/>
</dbReference>
<comment type="function">
    <text evidence="8">Mediates the side-chain deamidation of N-terminal glutamine residues to glutamate, an important step in N-end rule pathway of protein degradation. Conversion of the resulting N-terminal glutamine to glutamate renders the protein susceptible to arginylation, polyubiquitination and degradation as specified by the N-end rule. Does not act on substrates with internal or C-terminal glutamine and does not act on non-glutamine residues in any position.</text>
</comment>
<evidence type="ECO:0000313" key="11">
    <source>
        <dbReference type="EMBL" id="CAI9754815.1"/>
    </source>
</evidence>
<dbReference type="AlphaFoldDB" id="A0AAD1YRW9"/>
<sequence>MSTSNLDSSSSVTESVDIPRFHHTPFYCEENVYLLCKKLAADGIARSDGSDLFVIFISNENKQIPLWHQKASHRADGVILWDYHAICIQKRKDSNLPHLVWDLDSKLPFPSPLSTYVSETIRPSFQLFSEFQRFFRIVHAPIFLRSFASDRRHMKDTAGNWLHPPPSYEVIVAEDGAVHNLNEYMEMTSADVVKSIGEDTKDNVYAQRLGVLLLFFARDTTIALGAVASGNGSALAKIGCTNYNLTDPSAEEESIVETFLTIVLDSSFQLVSPSKPGGPGLAQTSAIKDCVALTRQRVKELRKTLNEAISDMEMEQ</sequence>
<evidence type="ECO:0000256" key="3">
    <source>
        <dbReference type="ARBA" id="ARBA00012718"/>
    </source>
</evidence>
<evidence type="ECO:0000256" key="4">
    <source>
        <dbReference type="ARBA" id="ARBA00021247"/>
    </source>
</evidence>
<comment type="catalytic activity">
    <reaction evidence="7 8">
        <text>N-terminal L-glutaminyl-[protein] + H2O = N-terminal L-glutamyl-[protein] + NH4(+)</text>
        <dbReference type="Rhea" id="RHEA:50680"/>
        <dbReference type="Rhea" id="RHEA-COMP:12668"/>
        <dbReference type="Rhea" id="RHEA-COMP:12777"/>
        <dbReference type="ChEBI" id="CHEBI:15377"/>
        <dbReference type="ChEBI" id="CHEBI:28938"/>
        <dbReference type="ChEBI" id="CHEBI:64721"/>
        <dbReference type="ChEBI" id="CHEBI:64722"/>
        <dbReference type="EC" id="3.5.1.122"/>
    </reaction>
</comment>
<evidence type="ECO:0000259" key="10">
    <source>
        <dbReference type="Pfam" id="PF09764"/>
    </source>
</evidence>
<evidence type="ECO:0000313" key="12">
    <source>
        <dbReference type="Proteomes" id="UP000834106"/>
    </source>
</evidence>
<dbReference type="PANTHER" id="PTHR13035:SF0">
    <property type="entry name" value="PROTEIN N-TERMINAL GLUTAMINE AMIDOHYDROLASE"/>
    <property type="match status" value="1"/>
</dbReference>
<keyword evidence="12" id="KW-1185">Reference proteome</keyword>
<protein>
    <recommendedName>
        <fullName evidence="4 8">Protein N-terminal glutamine amidohydrolase</fullName>
        <ecNumber evidence="3 8">3.5.1.122</ecNumber>
    </recommendedName>
    <alternativeName>
        <fullName evidence="6 8">Protein NH2-terminal glutamine deamidase</fullName>
    </alternativeName>
</protein>
<dbReference type="EMBL" id="OU503036">
    <property type="protein sequence ID" value="CAI9754815.1"/>
    <property type="molecule type" value="Genomic_DNA"/>
</dbReference>
<feature type="domain" description="Protein N-terminal glutamine amidohydrolase alpha beta roll" evidence="10">
    <location>
        <begin position="23"/>
        <end position="198"/>
    </location>
</feature>
<dbReference type="Proteomes" id="UP000834106">
    <property type="component" value="Chromosome 1"/>
</dbReference>
<dbReference type="InterPro" id="IPR015847">
    <property type="entry name" value="ExoRNase_PH_dom2"/>
</dbReference>
<evidence type="ECO:0000256" key="6">
    <source>
        <dbReference type="ARBA" id="ARBA00029677"/>
    </source>
</evidence>
<dbReference type="InterPro" id="IPR037132">
    <property type="entry name" value="N_Gln_amidohydro_ab_roll_sf"/>
</dbReference>
<evidence type="ECO:0000256" key="1">
    <source>
        <dbReference type="ARBA" id="ARBA00008985"/>
    </source>
</evidence>
<evidence type="ECO:0000256" key="7">
    <source>
        <dbReference type="ARBA" id="ARBA00048768"/>
    </source>
</evidence>
<proteinExistence type="inferred from homology"/>
<gene>
    <name evidence="11" type="ORF">FPE_LOCUS2246</name>
</gene>
<dbReference type="PANTHER" id="PTHR13035">
    <property type="entry name" value="PROTEIN N-TERMINAL GLUTAMINE AMIDOHYDROLASE"/>
    <property type="match status" value="1"/>
</dbReference>
<dbReference type="InterPro" id="IPR023128">
    <property type="entry name" value="Prot_N_Gln_amidohydro_ab_roll"/>
</dbReference>
<dbReference type="SUPFAM" id="SSF55666">
    <property type="entry name" value="Ribonuclease PH domain 2-like"/>
    <property type="match status" value="1"/>
</dbReference>
<dbReference type="GO" id="GO:0070773">
    <property type="term" value="F:protein-N-terminal glutamine amidohydrolase activity"/>
    <property type="evidence" value="ECO:0007669"/>
    <property type="project" value="UniProtKB-UniRule"/>
</dbReference>
<dbReference type="GO" id="GO:0005829">
    <property type="term" value="C:cytosol"/>
    <property type="evidence" value="ECO:0007669"/>
    <property type="project" value="TreeGrafter"/>
</dbReference>
<comment type="similarity">
    <text evidence="1 8">Belongs to the NTAQ1 family.</text>
</comment>
<dbReference type="InterPro" id="IPR039733">
    <property type="entry name" value="NTAQ1"/>
</dbReference>
<feature type="domain" description="Exoribonuclease phosphorolytic" evidence="9">
    <location>
        <begin position="235"/>
        <end position="295"/>
    </location>
</feature>
<evidence type="ECO:0000256" key="8">
    <source>
        <dbReference type="RuleBase" id="RU367082"/>
    </source>
</evidence>
<dbReference type="FunFam" id="3.10.620.10:FF:000001">
    <property type="entry name" value="Blast:Protein N-terminal glutamine amidohydrolase"/>
    <property type="match status" value="1"/>
</dbReference>
<reference evidence="11" key="1">
    <citation type="submission" date="2023-05" db="EMBL/GenBank/DDBJ databases">
        <authorList>
            <person name="Huff M."/>
        </authorList>
    </citation>
    <scope>NUCLEOTIDE SEQUENCE</scope>
</reference>
<dbReference type="Gene3D" id="3.10.620.10">
    <property type="entry name" value="Protein N-terminal glutamine amidohydrolase, alpha beta roll"/>
    <property type="match status" value="1"/>
</dbReference>
<name>A0AAD1YRW9_9LAMI</name>
<dbReference type="Gene3D" id="3.30.230.70">
    <property type="entry name" value="GHMP Kinase, N-terminal domain"/>
    <property type="match status" value="1"/>
</dbReference>
<comment type="subunit">
    <text evidence="2 8">Monomer.</text>
</comment>
<keyword evidence="5 8" id="KW-0378">Hydrolase</keyword>
<dbReference type="GO" id="GO:0008418">
    <property type="term" value="F:protein-N-terminal asparagine amidohydrolase activity"/>
    <property type="evidence" value="ECO:0007669"/>
    <property type="project" value="UniProtKB-UniRule"/>
</dbReference>
<dbReference type="InterPro" id="IPR036345">
    <property type="entry name" value="ExoRNase_PH_dom2_sf"/>
</dbReference>
<accession>A0AAD1YRW9</accession>